<dbReference type="EMBL" id="CP003338">
    <property type="protein sequence ID" value="AFC71321.1"/>
    <property type="molecule type" value="Genomic_DNA"/>
</dbReference>
<dbReference type="KEGG" id="rau:MC5_05175"/>
<accession>H8K7S8</accession>
<evidence type="ECO:0000313" key="1">
    <source>
        <dbReference type="EMBL" id="AFC71321.1"/>
    </source>
</evidence>
<dbReference type="AlphaFoldDB" id="H8K7S8"/>
<organism evidence="1 2">
    <name type="scientific">Rickettsia australis (strain Cutlack)</name>
    <dbReference type="NCBI Taxonomy" id="1105110"/>
    <lineage>
        <taxon>Bacteria</taxon>
        <taxon>Pseudomonadati</taxon>
        <taxon>Pseudomonadota</taxon>
        <taxon>Alphaproteobacteria</taxon>
        <taxon>Rickettsiales</taxon>
        <taxon>Rickettsiaceae</taxon>
        <taxon>Rickettsieae</taxon>
        <taxon>Rickettsia</taxon>
        <taxon>spotted fever group</taxon>
    </lineage>
</organism>
<keyword evidence="2" id="KW-1185">Reference proteome</keyword>
<dbReference type="HOGENOM" id="CLU_3347985_0_0_5"/>
<name>H8K7S8_RICAC</name>
<reference evidence="2" key="1">
    <citation type="submission" date="2012-02" db="EMBL/GenBank/DDBJ databases">
        <title>Complete genome sequence of Rickettsia australis strain Cutlack.</title>
        <authorList>
            <person name="Johnson S.L."/>
            <person name="Munk A.C."/>
            <person name="Han S."/>
            <person name="Bruce D.C."/>
            <person name="Dasch G.A."/>
        </authorList>
    </citation>
    <scope>NUCLEOTIDE SEQUENCE [LARGE SCALE GENOMIC DNA]</scope>
    <source>
        <strain evidence="2">Cutlack</strain>
    </source>
</reference>
<protein>
    <submittedName>
        <fullName evidence="1">Uncharacterized protein</fullName>
    </submittedName>
</protein>
<gene>
    <name evidence="1" type="ordered locus">MC5_05175</name>
</gene>
<proteinExistence type="predicted"/>
<dbReference type="Proteomes" id="UP000007589">
    <property type="component" value="Chromosome"/>
</dbReference>
<evidence type="ECO:0000313" key="2">
    <source>
        <dbReference type="Proteomes" id="UP000007589"/>
    </source>
</evidence>
<sequence>MVTGPNDMSLQEKHEKKEWISQIKKITDENQIILEEK</sequence>